<dbReference type="FunFam" id="3.40.50.300:FF:000016">
    <property type="entry name" value="Oligopeptide ABC transporter ATP-binding component"/>
    <property type="match status" value="1"/>
</dbReference>
<evidence type="ECO:0000256" key="6">
    <source>
        <dbReference type="ARBA" id="ARBA00022741"/>
    </source>
</evidence>
<dbReference type="InterPro" id="IPR003593">
    <property type="entry name" value="AAA+_ATPase"/>
</dbReference>
<dbReference type="OrthoDB" id="4008250at2"/>
<evidence type="ECO:0000256" key="2">
    <source>
        <dbReference type="ARBA" id="ARBA00005417"/>
    </source>
</evidence>
<evidence type="ECO:0000256" key="3">
    <source>
        <dbReference type="ARBA" id="ARBA00022448"/>
    </source>
</evidence>
<dbReference type="PANTHER" id="PTHR43297">
    <property type="entry name" value="OLIGOPEPTIDE TRANSPORT ATP-BINDING PROTEIN APPD"/>
    <property type="match status" value="1"/>
</dbReference>
<accession>A0A3S3ZSF8</accession>
<dbReference type="NCBIfam" id="NF007739">
    <property type="entry name" value="PRK10419.1"/>
    <property type="match status" value="2"/>
</dbReference>
<feature type="domain" description="ABC transporter" evidence="10">
    <location>
        <begin position="19"/>
        <end position="268"/>
    </location>
</feature>
<keyword evidence="3" id="KW-0813">Transport</keyword>
<comment type="caution">
    <text evidence="11">The sequence shown here is derived from an EMBL/GenBank/DDBJ whole genome shotgun (WGS) entry which is preliminary data.</text>
</comment>
<dbReference type="RefSeq" id="WP_128493508.1">
    <property type="nucleotide sequence ID" value="NZ_RZNB01000001.1"/>
</dbReference>
<keyword evidence="5" id="KW-0997">Cell inner membrane</keyword>
<dbReference type="AlphaFoldDB" id="A0A3S3ZSF8"/>
<keyword evidence="6" id="KW-0547">Nucleotide-binding</keyword>
<keyword evidence="7 11" id="KW-0067">ATP-binding</keyword>
<dbReference type="EMBL" id="RZNB01000001">
    <property type="protein sequence ID" value="RWZ52666.1"/>
    <property type="molecule type" value="Genomic_DNA"/>
</dbReference>
<dbReference type="GO" id="GO:0005524">
    <property type="term" value="F:ATP binding"/>
    <property type="evidence" value="ECO:0007669"/>
    <property type="project" value="UniProtKB-KW"/>
</dbReference>
<dbReference type="GO" id="GO:0005886">
    <property type="term" value="C:plasma membrane"/>
    <property type="evidence" value="ECO:0007669"/>
    <property type="project" value="UniProtKB-SubCell"/>
</dbReference>
<dbReference type="InterPro" id="IPR027417">
    <property type="entry name" value="P-loop_NTPase"/>
</dbReference>
<keyword evidence="12" id="KW-1185">Reference proteome</keyword>
<keyword evidence="8" id="KW-1278">Translocase</keyword>
<feature type="domain" description="ABC transporter" evidence="10">
    <location>
        <begin position="308"/>
        <end position="554"/>
    </location>
</feature>
<dbReference type="CDD" id="cd03257">
    <property type="entry name" value="ABC_NikE_OppD_transporters"/>
    <property type="match status" value="2"/>
</dbReference>
<evidence type="ECO:0000256" key="9">
    <source>
        <dbReference type="ARBA" id="ARBA00023136"/>
    </source>
</evidence>
<name>A0A3S3ZSF8_9MICO</name>
<evidence type="ECO:0000256" key="5">
    <source>
        <dbReference type="ARBA" id="ARBA00022519"/>
    </source>
</evidence>
<evidence type="ECO:0000256" key="4">
    <source>
        <dbReference type="ARBA" id="ARBA00022475"/>
    </source>
</evidence>
<dbReference type="InterPro" id="IPR003439">
    <property type="entry name" value="ABC_transporter-like_ATP-bd"/>
</dbReference>
<dbReference type="PROSITE" id="PS00211">
    <property type="entry name" value="ABC_TRANSPORTER_1"/>
    <property type="match status" value="2"/>
</dbReference>
<dbReference type="InterPro" id="IPR017871">
    <property type="entry name" value="ABC_transporter-like_CS"/>
</dbReference>
<organism evidence="11 12">
    <name type="scientific">Labedella phragmitis</name>
    <dbReference type="NCBI Taxonomy" id="2498849"/>
    <lineage>
        <taxon>Bacteria</taxon>
        <taxon>Bacillati</taxon>
        <taxon>Actinomycetota</taxon>
        <taxon>Actinomycetes</taxon>
        <taxon>Micrococcales</taxon>
        <taxon>Microbacteriaceae</taxon>
        <taxon>Labedella</taxon>
    </lineage>
</organism>
<dbReference type="NCBIfam" id="NF008453">
    <property type="entry name" value="PRK11308.1"/>
    <property type="match status" value="2"/>
</dbReference>
<keyword evidence="9" id="KW-0472">Membrane</keyword>
<dbReference type="Pfam" id="PF08352">
    <property type="entry name" value="oligo_HPY"/>
    <property type="match status" value="2"/>
</dbReference>
<evidence type="ECO:0000256" key="1">
    <source>
        <dbReference type="ARBA" id="ARBA00004202"/>
    </source>
</evidence>
<dbReference type="GO" id="GO:0016887">
    <property type="term" value="F:ATP hydrolysis activity"/>
    <property type="evidence" value="ECO:0007669"/>
    <property type="project" value="InterPro"/>
</dbReference>
<dbReference type="InterPro" id="IPR013563">
    <property type="entry name" value="Oligopep_ABC_C"/>
</dbReference>
<dbReference type="Gene3D" id="3.40.50.300">
    <property type="entry name" value="P-loop containing nucleotide triphosphate hydrolases"/>
    <property type="match status" value="2"/>
</dbReference>
<evidence type="ECO:0000256" key="7">
    <source>
        <dbReference type="ARBA" id="ARBA00022840"/>
    </source>
</evidence>
<dbReference type="GO" id="GO:0015833">
    <property type="term" value="P:peptide transport"/>
    <property type="evidence" value="ECO:0007669"/>
    <property type="project" value="InterPro"/>
</dbReference>
<evidence type="ECO:0000313" key="12">
    <source>
        <dbReference type="Proteomes" id="UP000288547"/>
    </source>
</evidence>
<dbReference type="InterPro" id="IPR050388">
    <property type="entry name" value="ABC_Ni/Peptide_Import"/>
</dbReference>
<sequence>MPEKLIPTDPTPSASTAVLRVRDLSVEFGSGTDWKAVTHDVSFDVRAGETVALVGESGSGKSVTAMSVLDLLPGNARRRGTIELSGEDLIRTGAARMRAVRGSEVGVVFQEPMTALNPVYTIGTQLRDVLRAHGRLSRSEADRRALDLLRLVNLPDPERRLGQYPHQLSGGQRQRAMIAMAISGDPKLLIADEPTTALDVTAQAEILDLLLDLQAQLDMALLLITHDMGVVADMATHVVVMKDGRVVEDAPTARLFAAPEHAYTRELLDSVPFLGRSEIVERQPTVSISVVEPDVPEAMSDEAGDAVLEVRDLVIRYPGRFGEKPFVAVDHVDLRVGRGDVVGLVGESGSGKSTIGRAAIGLVPVTSGSIRVADVDLASATRTQMRSVRREASIVFQDPASSLDPRATIGASIAAPLRWNDVEKDARVRTERARELLELVRLPADWVDRYPHELSGGQRQRVGIARALAVRPSVLIADEPTSALDVSVQASVLRLLLELQAELGFSCLFISHDLSVVERLATRVVVLNRGRVEEQGDTRQILHHPREEYTRRLIQAVPVPDPVVQADRRRLRLEEATAS</sequence>
<dbReference type="PROSITE" id="PS50893">
    <property type="entry name" value="ABC_TRANSPORTER_2"/>
    <property type="match status" value="2"/>
</dbReference>
<comment type="subcellular location">
    <subcellularLocation>
        <location evidence="1">Cell membrane</location>
        <topology evidence="1">Peripheral membrane protein</topology>
    </subcellularLocation>
</comment>
<protein>
    <submittedName>
        <fullName evidence="11">ABC transporter ATP-binding protein</fullName>
    </submittedName>
</protein>
<dbReference type="Pfam" id="PF00005">
    <property type="entry name" value="ABC_tran"/>
    <property type="match status" value="2"/>
</dbReference>
<dbReference type="SUPFAM" id="SSF52540">
    <property type="entry name" value="P-loop containing nucleoside triphosphate hydrolases"/>
    <property type="match status" value="2"/>
</dbReference>
<dbReference type="SMART" id="SM00382">
    <property type="entry name" value="AAA"/>
    <property type="match status" value="2"/>
</dbReference>
<comment type="similarity">
    <text evidence="2">Belongs to the ABC transporter superfamily.</text>
</comment>
<reference evidence="11 12" key="1">
    <citation type="submission" date="2018-12" db="EMBL/GenBank/DDBJ databases">
        <authorList>
            <person name="Li F."/>
        </authorList>
    </citation>
    <scope>NUCLEOTIDE SEQUENCE [LARGE SCALE GENOMIC DNA]</scope>
    <source>
        <strain evidence="11 12">11W25H-1</strain>
    </source>
</reference>
<keyword evidence="4" id="KW-1003">Cell membrane</keyword>
<dbReference type="Proteomes" id="UP000288547">
    <property type="component" value="Unassembled WGS sequence"/>
</dbReference>
<gene>
    <name evidence="11" type="ORF">ELQ90_01575</name>
</gene>
<evidence type="ECO:0000256" key="8">
    <source>
        <dbReference type="ARBA" id="ARBA00022967"/>
    </source>
</evidence>
<evidence type="ECO:0000313" key="11">
    <source>
        <dbReference type="EMBL" id="RWZ52666.1"/>
    </source>
</evidence>
<evidence type="ECO:0000259" key="10">
    <source>
        <dbReference type="PROSITE" id="PS50893"/>
    </source>
</evidence>
<dbReference type="PANTHER" id="PTHR43297:SF14">
    <property type="entry name" value="ATPASE AAA-TYPE CORE DOMAIN-CONTAINING PROTEIN"/>
    <property type="match status" value="1"/>
</dbReference>
<proteinExistence type="inferred from homology"/>